<dbReference type="Proteomes" id="UP001058974">
    <property type="component" value="Chromosome 5"/>
</dbReference>
<feature type="compositionally biased region" description="Basic residues" evidence="1">
    <location>
        <begin position="429"/>
        <end position="438"/>
    </location>
</feature>
<evidence type="ECO:0000313" key="3">
    <source>
        <dbReference type="Proteomes" id="UP001058974"/>
    </source>
</evidence>
<accession>A0A9D4WIG7</accession>
<gene>
    <name evidence="2" type="ORF">KIW84_050078</name>
</gene>
<feature type="region of interest" description="Disordered" evidence="1">
    <location>
        <begin position="519"/>
        <end position="545"/>
    </location>
</feature>
<sequence>MKQHVLSLSTQSIGYVVHIYVEHKDNDNAEEADVGEFEEENVGGVKQVEEDNVGGVEHVEEANVGDVEQIEEDNVGGVEQFKDTEDNDDSDFEPDGLSFDDSEHERDPGLDDCFDFIENQVEEKGKRGRIKVATRKHNHTPKKVPIGVDNVGSCGVVDNEIIINYASDELGSSDSDASDEEKEPKYPSSATSKWVAKMVAARMTSSDGVKIRDIVFEIKSNFSAGITMSRTWKAKQIAKALIEGDAVKQYNLLWRYSTELRRVNSGNTCKINLTRVRPTIQPRFGNFYFCLDGLKKGFTTSCRPFIGVDECHLNTKFGGTLLILVGRDPNDQYYSIAFSGLIPIFEELFERVEHKLCLRHLYANFKKKFGRGTQIRDLTMVAAKVTYIQAWDAKMKELNELNVKSWEWLSDIPTKVDMEEMLPPSYKRGLGRPKKLRRREPDEDPNKRKPKKTATGQGPTQTATQEQTQPTEAETATQEKPQQNETQIDVDPEFEMLAANLAAAFNATQTQPNLVVNEPVSSAPSHSAPVTSAQGEPVTSSQTDDVPDYILSAPVPTTNDVPVAPAYTTPRVLKPVEFNIPFHNDLELFC</sequence>
<keyword evidence="3" id="KW-1185">Reference proteome</keyword>
<protein>
    <recommendedName>
        <fullName evidence="4">MULE transposase domain-containing protein</fullName>
    </recommendedName>
</protein>
<dbReference type="PANTHER" id="PTHR31973:SF195">
    <property type="entry name" value="MUDR FAMILY TRANSPOSASE"/>
    <property type="match status" value="1"/>
</dbReference>
<organism evidence="2 3">
    <name type="scientific">Pisum sativum</name>
    <name type="common">Garden pea</name>
    <name type="synonym">Lathyrus oleraceus</name>
    <dbReference type="NCBI Taxonomy" id="3888"/>
    <lineage>
        <taxon>Eukaryota</taxon>
        <taxon>Viridiplantae</taxon>
        <taxon>Streptophyta</taxon>
        <taxon>Embryophyta</taxon>
        <taxon>Tracheophyta</taxon>
        <taxon>Spermatophyta</taxon>
        <taxon>Magnoliopsida</taxon>
        <taxon>eudicotyledons</taxon>
        <taxon>Gunneridae</taxon>
        <taxon>Pentapetalae</taxon>
        <taxon>rosids</taxon>
        <taxon>fabids</taxon>
        <taxon>Fabales</taxon>
        <taxon>Fabaceae</taxon>
        <taxon>Papilionoideae</taxon>
        <taxon>50 kb inversion clade</taxon>
        <taxon>NPAAA clade</taxon>
        <taxon>Hologalegina</taxon>
        <taxon>IRL clade</taxon>
        <taxon>Fabeae</taxon>
        <taxon>Lathyrus</taxon>
    </lineage>
</organism>
<reference evidence="2 3" key="1">
    <citation type="journal article" date="2022" name="Nat. Genet.">
        <title>Improved pea reference genome and pan-genome highlight genomic features and evolutionary characteristics.</title>
        <authorList>
            <person name="Yang T."/>
            <person name="Liu R."/>
            <person name="Luo Y."/>
            <person name="Hu S."/>
            <person name="Wang D."/>
            <person name="Wang C."/>
            <person name="Pandey M.K."/>
            <person name="Ge S."/>
            <person name="Xu Q."/>
            <person name="Li N."/>
            <person name="Li G."/>
            <person name="Huang Y."/>
            <person name="Saxena R.K."/>
            <person name="Ji Y."/>
            <person name="Li M."/>
            <person name="Yan X."/>
            <person name="He Y."/>
            <person name="Liu Y."/>
            <person name="Wang X."/>
            <person name="Xiang C."/>
            <person name="Varshney R.K."/>
            <person name="Ding H."/>
            <person name="Gao S."/>
            <person name="Zong X."/>
        </authorList>
    </citation>
    <scope>NUCLEOTIDE SEQUENCE [LARGE SCALE GENOMIC DNA]</scope>
    <source>
        <strain evidence="2 3">cv. Zhongwan 6</strain>
    </source>
</reference>
<evidence type="ECO:0000256" key="1">
    <source>
        <dbReference type="SAM" id="MobiDB-lite"/>
    </source>
</evidence>
<feature type="compositionally biased region" description="Acidic residues" evidence="1">
    <location>
        <begin position="85"/>
        <end position="100"/>
    </location>
</feature>
<dbReference type="AlphaFoldDB" id="A0A9D4WIG7"/>
<proteinExistence type="predicted"/>
<feature type="region of interest" description="Disordered" evidence="1">
    <location>
        <begin position="423"/>
        <end position="485"/>
    </location>
</feature>
<feature type="region of interest" description="Disordered" evidence="1">
    <location>
        <begin position="169"/>
        <end position="188"/>
    </location>
</feature>
<dbReference type="Gramene" id="Psat05G0007800-T1">
    <property type="protein sequence ID" value="KAI5402327.1"/>
    <property type="gene ID" value="KIW84_050078"/>
</dbReference>
<feature type="compositionally biased region" description="Low complexity" evidence="1">
    <location>
        <begin position="453"/>
        <end position="483"/>
    </location>
</feature>
<name>A0A9D4WIG7_PEA</name>
<feature type="region of interest" description="Disordered" evidence="1">
    <location>
        <begin position="80"/>
        <end position="106"/>
    </location>
</feature>
<comment type="caution">
    <text evidence="2">The sequence shown here is derived from an EMBL/GenBank/DDBJ whole genome shotgun (WGS) entry which is preliminary data.</text>
</comment>
<dbReference type="EMBL" id="JAMSHJ010000005">
    <property type="protein sequence ID" value="KAI5402327.1"/>
    <property type="molecule type" value="Genomic_DNA"/>
</dbReference>
<evidence type="ECO:0008006" key="4">
    <source>
        <dbReference type="Google" id="ProtNLM"/>
    </source>
</evidence>
<evidence type="ECO:0000313" key="2">
    <source>
        <dbReference type="EMBL" id="KAI5402327.1"/>
    </source>
</evidence>
<dbReference type="PANTHER" id="PTHR31973">
    <property type="entry name" value="POLYPROTEIN, PUTATIVE-RELATED"/>
    <property type="match status" value="1"/>
</dbReference>
<feature type="compositionally biased region" description="Low complexity" evidence="1">
    <location>
        <begin position="519"/>
        <end position="533"/>
    </location>
</feature>